<dbReference type="InterPro" id="IPR000524">
    <property type="entry name" value="Tscrpt_reg_HTH_GntR"/>
</dbReference>
<dbReference type="InterPro" id="IPR015421">
    <property type="entry name" value="PyrdxlP-dep_Trfase_major"/>
</dbReference>
<dbReference type="GO" id="GO:0003700">
    <property type="term" value="F:DNA-binding transcription factor activity"/>
    <property type="evidence" value="ECO:0007669"/>
    <property type="project" value="InterPro"/>
</dbReference>
<dbReference type="GO" id="GO:0003677">
    <property type="term" value="F:DNA binding"/>
    <property type="evidence" value="ECO:0007669"/>
    <property type="project" value="UniProtKB-KW"/>
</dbReference>
<evidence type="ECO:0000256" key="3">
    <source>
        <dbReference type="ARBA" id="ARBA00023015"/>
    </source>
</evidence>
<dbReference type="Pfam" id="PF00392">
    <property type="entry name" value="GntR"/>
    <property type="match status" value="1"/>
</dbReference>
<gene>
    <name evidence="7" type="ORF">LCGC14_0137450</name>
</gene>
<dbReference type="CDD" id="cd07377">
    <property type="entry name" value="WHTH_GntR"/>
    <property type="match status" value="1"/>
</dbReference>
<keyword evidence="3" id="KW-0805">Transcription regulation</keyword>
<keyword evidence="4" id="KW-0238">DNA-binding</keyword>
<reference evidence="7" key="1">
    <citation type="journal article" date="2015" name="Nature">
        <title>Complex archaea that bridge the gap between prokaryotes and eukaryotes.</title>
        <authorList>
            <person name="Spang A."/>
            <person name="Saw J.H."/>
            <person name="Jorgensen S.L."/>
            <person name="Zaremba-Niedzwiedzka K."/>
            <person name="Martijn J."/>
            <person name="Lind A.E."/>
            <person name="van Eijk R."/>
            <person name="Schleper C."/>
            <person name="Guy L."/>
            <person name="Ettema T.J."/>
        </authorList>
    </citation>
    <scope>NUCLEOTIDE SEQUENCE</scope>
</reference>
<dbReference type="PANTHER" id="PTHR46577:SF1">
    <property type="entry name" value="HTH-TYPE TRANSCRIPTIONAL REGULATORY PROTEIN GABR"/>
    <property type="match status" value="1"/>
</dbReference>
<dbReference type="CDD" id="cd00609">
    <property type="entry name" value="AAT_like"/>
    <property type="match status" value="1"/>
</dbReference>
<dbReference type="InterPro" id="IPR015424">
    <property type="entry name" value="PyrdxlP-dep_Trfase"/>
</dbReference>
<dbReference type="AlphaFoldDB" id="A0A0F9XJB3"/>
<evidence type="ECO:0000256" key="2">
    <source>
        <dbReference type="ARBA" id="ARBA00022898"/>
    </source>
</evidence>
<keyword evidence="5" id="KW-0804">Transcription</keyword>
<dbReference type="PROSITE" id="PS50949">
    <property type="entry name" value="HTH_GNTR"/>
    <property type="match status" value="1"/>
</dbReference>
<dbReference type="PANTHER" id="PTHR46577">
    <property type="entry name" value="HTH-TYPE TRANSCRIPTIONAL REGULATORY PROTEIN GABR"/>
    <property type="match status" value="1"/>
</dbReference>
<sequence>MGTIWHPERIDGPGPKYKAVVTMIRNGIANGGLTAGEKLPPVRELAWKLGITPGTVARAYTMLTDSGMLQAEVGRGTFVALPPKKPDRNSPIEMDVIAHHVHQGTKNYPADTYAVNMFSPHLPSAGQATLIRTLMAEVAQDPASGVMHYPSRTGARPAREAVVKWLAGTPLGSFTEADVILSHGGQNGLSLVFQSILQGRRPAIAIEALSYPGFRRAGELLRADVVPIAMDKDGVIPEALDEAARNHDVQIFCTSPEVHNPTAGFTPVARREALVEVARRHDIQIVEDDCYRMRVDRAPTYRMLAPERGWYVSSLAKTLTPALRIGFAIGPRQRTSDLRRVAEYNCFGLATPLIDLCAKLLVHPDIDAIAEGTRQGFNAYVQSAVNILGGYDVAWRINVPFLWLSLPVGWRAGAFCQAAEGQGVQIRSAEEFVCRDARAPHAVRLAINAGVALHSFEDAIMRLRHLLDSPPEQLSV</sequence>
<accession>A0A0F9XJB3</accession>
<dbReference type="Gene3D" id="1.10.10.10">
    <property type="entry name" value="Winged helix-like DNA-binding domain superfamily/Winged helix DNA-binding domain"/>
    <property type="match status" value="1"/>
</dbReference>
<dbReference type="GO" id="GO:0030170">
    <property type="term" value="F:pyridoxal phosphate binding"/>
    <property type="evidence" value="ECO:0007669"/>
    <property type="project" value="InterPro"/>
</dbReference>
<dbReference type="InterPro" id="IPR036390">
    <property type="entry name" value="WH_DNA-bd_sf"/>
</dbReference>
<dbReference type="InterPro" id="IPR036388">
    <property type="entry name" value="WH-like_DNA-bd_sf"/>
</dbReference>
<dbReference type="EMBL" id="LAZR01000047">
    <property type="protein sequence ID" value="KKN99301.1"/>
    <property type="molecule type" value="Genomic_DNA"/>
</dbReference>
<evidence type="ECO:0000256" key="4">
    <source>
        <dbReference type="ARBA" id="ARBA00023125"/>
    </source>
</evidence>
<dbReference type="InterPro" id="IPR015422">
    <property type="entry name" value="PyrdxlP-dep_Trfase_small"/>
</dbReference>
<feature type="domain" description="HTH gntR-type" evidence="6">
    <location>
        <begin position="14"/>
        <end position="82"/>
    </location>
</feature>
<evidence type="ECO:0000256" key="5">
    <source>
        <dbReference type="ARBA" id="ARBA00023163"/>
    </source>
</evidence>
<organism evidence="7">
    <name type="scientific">marine sediment metagenome</name>
    <dbReference type="NCBI Taxonomy" id="412755"/>
    <lineage>
        <taxon>unclassified sequences</taxon>
        <taxon>metagenomes</taxon>
        <taxon>ecological metagenomes</taxon>
    </lineage>
</organism>
<comment type="caution">
    <text evidence="7">The sequence shown here is derived from an EMBL/GenBank/DDBJ whole genome shotgun (WGS) entry which is preliminary data.</text>
</comment>
<keyword evidence="2" id="KW-0663">Pyridoxal phosphate</keyword>
<evidence type="ECO:0000259" key="6">
    <source>
        <dbReference type="PROSITE" id="PS50949"/>
    </source>
</evidence>
<protein>
    <recommendedName>
        <fullName evidence="6">HTH gntR-type domain-containing protein</fullName>
    </recommendedName>
</protein>
<proteinExistence type="inferred from homology"/>
<comment type="similarity">
    <text evidence="1">In the C-terminal section; belongs to the class-I pyridoxal-phosphate-dependent aminotransferase family.</text>
</comment>
<dbReference type="InterPro" id="IPR004839">
    <property type="entry name" value="Aminotransferase_I/II_large"/>
</dbReference>
<dbReference type="SMART" id="SM00345">
    <property type="entry name" value="HTH_GNTR"/>
    <property type="match status" value="1"/>
</dbReference>
<dbReference type="Pfam" id="PF00155">
    <property type="entry name" value="Aminotran_1_2"/>
    <property type="match status" value="1"/>
</dbReference>
<dbReference type="InterPro" id="IPR051446">
    <property type="entry name" value="HTH_trans_reg/aminotransferase"/>
</dbReference>
<dbReference type="SUPFAM" id="SSF53383">
    <property type="entry name" value="PLP-dependent transferases"/>
    <property type="match status" value="1"/>
</dbReference>
<evidence type="ECO:0000256" key="1">
    <source>
        <dbReference type="ARBA" id="ARBA00005384"/>
    </source>
</evidence>
<name>A0A0F9XJB3_9ZZZZ</name>
<evidence type="ECO:0000313" key="7">
    <source>
        <dbReference type="EMBL" id="KKN99301.1"/>
    </source>
</evidence>
<dbReference type="SUPFAM" id="SSF46785">
    <property type="entry name" value="Winged helix' DNA-binding domain"/>
    <property type="match status" value="1"/>
</dbReference>
<dbReference type="Gene3D" id="3.90.1150.10">
    <property type="entry name" value="Aspartate Aminotransferase, domain 1"/>
    <property type="match status" value="1"/>
</dbReference>
<dbReference type="Gene3D" id="3.40.640.10">
    <property type="entry name" value="Type I PLP-dependent aspartate aminotransferase-like (Major domain)"/>
    <property type="match status" value="1"/>
</dbReference>